<keyword evidence="7 13" id="KW-0812">Transmembrane</keyword>
<dbReference type="SMART" id="SM00387">
    <property type="entry name" value="HATPase_c"/>
    <property type="match status" value="1"/>
</dbReference>
<evidence type="ECO:0000256" key="4">
    <source>
        <dbReference type="ARBA" id="ARBA00022475"/>
    </source>
</evidence>
<dbReference type="Pfam" id="PF21623">
    <property type="entry name" value="HK_sensor_dom_bact"/>
    <property type="match status" value="1"/>
</dbReference>
<comment type="subcellular location">
    <subcellularLocation>
        <location evidence="2">Cell membrane</location>
        <topology evidence="2">Multi-pass membrane protein</topology>
    </subcellularLocation>
</comment>
<comment type="catalytic activity">
    <reaction evidence="1">
        <text>ATP + protein L-histidine = ADP + protein N-phospho-L-histidine.</text>
        <dbReference type="EC" id="2.7.13.3"/>
    </reaction>
</comment>
<dbReference type="PROSITE" id="PS50113">
    <property type="entry name" value="PAC"/>
    <property type="match status" value="1"/>
</dbReference>
<dbReference type="SUPFAM" id="SSF103190">
    <property type="entry name" value="Sensory domain-like"/>
    <property type="match status" value="1"/>
</dbReference>
<feature type="domain" description="Histidine kinase" evidence="14">
    <location>
        <begin position="625"/>
        <end position="846"/>
    </location>
</feature>
<dbReference type="NCBIfam" id="TIGR00229">
    <property type="entry name" value="sensory_box"/>
    <property type="match status" value="3"/>
</dbReference>
<dbReference type="Gene3D" id="3.30.565.10">
    <property type="entry name" value="Histidine kinase-like ATPase, C-terminal domain"/>
    <property type="match status" value="1"/>
</dbReference>
<comment type="caution">
    <text evidence="17">The sequence shown here is derived from an EMBL/GenBank/DDBJ whole genome shotgun (WGS) entry which is preliminary data.</text>
</comment>
<keyword evidence="6" id="KW-0808">Transferase</keyword>
<dbReference type="Gene3D" id="2.10.70.100">
    <property type="match status" value="1"/>
</dbReference>
<name>A0ABS3Q6W4_9GAMM</name>
<dbReference type="SMART" id="SM00086">
    <property type="entry name" value="PAC"/>
    <property type="match status" value="3"/>
</dbReference>
<evidence type="ECO:0000313" key="18">
    <source>
        <dbReference type="Proteomes" id="UP000664835"/>
    </source>
</evidence>
<keyword evidence="8" id="KW-0547">Nucleotide-binding</keyword>
<feature type="domain" description="PAC" evidence="16">
    <location>
        <begin position="427"/>
        <end position="479"/>
    </location>
</feature>
<dbReference type="SMART" id="SM00091">
    <property type="entry name" value="PAS"/>
    <property type="match status" value="3"/>
</dbReference>
<sequence>MQLRYLDASGHERIRVDQLAANTFKTFKIKDLQDKSHRDYFIEGKTKPIDQVWYSKVDLNIEQGVVEVPFKPTLRVIMPLGKDGQFNGMLVMNVYMQGFIDELMRMPLYSPVLLNADGEILWHSDAELNWSAYQQKPFTIFKFYPQLTSVLDKSKPYKDSDRFVRRLDLPLAQDLYLWFEVNPVYLQAERVRYQQSLTVVSAFVALFTFLAILFFSKLNARLYDQVLRSKAQFEAMFKKHSAVMLLIDPDNGDIKEANTSACKFYGYSPEQFSKKNIQSLNEIDQANLPETLSKLQGAGTEPYHFVHRLSNGEYRDVDVDASLIDTEDGNLIFEIIKDVTQEKKNKANLKEILSRMALASEVANFGVWQWNYESGELVWDKQMHRIYGVPESQEVDRYQQWHDAVHSDDIASAEEKINLAAKGDVDFMTEFRIIRPSGEVRTILAVGRSQRDEQGVPTSMVGINMDITKQKLLEIQARQERSFADTIIDHAPMIIALVNSKGVMVRLNHYGEKFVGFTQEEVSKEAYFWSRFIPKSLRSKVTEFVQSAQSGQLPPKFINPWIGKDGHERTFEWTNLSLNDEASNGNYILAIGVDISEEEAIKENLLVSVKNAEQSNNLKSEFLANMSHEIRTPLNGIIGLTNLMLKTPLNLQQRDYIEQSLQSSKTLLRILNDILDYSKIEANRLDLDVQAFSLEQILQNSISLFSYAANQKGLELHIDLSTDLYISMLGDSLRIEQIFNNLLGNAIKFTNEGDITIQAFARSVTESDAEIEFRVMDTGIGIPEEKVQHLFEAFNQADTSYTRKYGGTGLGLSITKRLVEMMGGELWVESVEGEGSTFGFTLKFKLAPKKGRALDLEMFKNLRFLVVDEVIPPKNKRS</sequence>
<evidence type="ECO:0000256" key="8">
    <source>
        <dbReference type="ARBA" id="ARBA00022741"/>
    </source>
</evidence>
<evidence type="ECO:0000259" key="15">
    <source>
        <dbReference type="PROSITE" id="PS50112"/>
    </source>
</evidence>
<dbReference type="PRINTS" id="PR00344">
    <property type="entry name" value="BCTRLSENSOR"/>
</dbReference>
<evidence type="ECO:0000256" key="3">
    <source>
        <dbReference type="ARBA" id="ARBA00012438"/>
    </source>
</evidence>
<dbReference type="Pfam" id="PF13426">
    <property type="entry name" value="PAS_9"/>
    <property type="match status" value="1"/>
</dbReference>
<dbReference type="InterPro" id="IPR048760">
    <property type="entry name" value="VP0354-like_sensor_dom"/>
</dbReference>
<dbReference type="InterPro" id="IPR029151">
    <property type="entry name" value="Sensor-like_sf"/>
</dbReference>
<feature type="transmembrane region" description="Helical" evidence="13">
    <location>
        <begin position="197"/>
        <end position="215"/>
    </location>
</feature>
<dbReference type="InterPro" id="IPR001610">
    <property type="entry name" value="PAC"/>
</dbReference>
<dbReference type="EMBL" id="JAGETV010000026">
    <property type="protein sequence ID" value="MBO1928100.1"/>
    <property type="molecule type" value="Genomic_DNA"/>
</dbReference>
<keyword evidence="12" id="KW-0902">Two-component regulatory system</keyword>
<organism evidence="17 18">
    <name type="scientific">Thiomicrorhabdus marina</name>
    <dbReference type="NCBI Taxonomy" id="2818442"/>
    <lineage>
        <taxon>Bacteria</taxon>
        <taxon>Pseudomonadati</taxon>
        <taxon>Pseudomonadota</taxon>
        <taxon>Gammaproteobacteria</taxon>
        <taxon>Thiotrichales</taxon>
        <taxon>Piscirickettsiaceae</taxon>
        <taxon>Thiomicrorhabdus</taxon>
    </lineage>
</organism>
<dbReference type="PROSITE" id="PS50109">
    <property type="entry name" value="HIS_KIN"/>
    <property type="match status" value="1"/>
</dbReference>
<keyword evidence="11 13" id="KW-1133">Transmembrane helix</keyword>
<evidence type="ECO:0000256" key="2">
    <source>
        <dbReference type="ARBA" id="ARBA00004651"/>
    </source>
</evidence>
<dbReference type="SUPFAM" id="SSF55785">
    <property type="entry name" value="PYP-like sensor domain (PAS domain)"/>
    <property type="match status" value="3"/>
</dbReference>
<keyword evidence="13" id="KW-0472">Membrane</keyword>
<dbReference type="InterPro" id="IPR005467">
    <property type="entry name" value="His_kinase_dom"/>
</dbReference>
<dbReference type="InterPro" id="IPR003661">
    <property type="entry name" value="HisK_dim/P_dom"/>
</dbReference>
<dbReference type="InterPro" id="IPR000014">
    <property type="entry name" value="PAS"/>
</dbReference>
<dbReference type="InterPro" id="IPR036097">
    <property type="entry name" value="HisK_dim/P_sf"/>
</dbReference>
<feature type="domain" description="PAS" evidence="15">
    <location>
        <begin position="229"/>
        <end position="299"/>
    </location>
</feature>
<keyword evidence="4" id="KW-1003">Cell membrane</keyword>
<dbReference type="Pfam" id="PF02518">
    <property type="entry name" value="HATPase_c"/>
    <property type="match status" value="1"/>
</dbReference>
<dbReference type="PROSITE" id="PS50112">
    <property type="entry name" value="PAS"/>
    <property type="match status" value="2"/>
</dbReference>
<dbReference type="PANTHER" id="PTHR43047:SF64">
    <property type="entry name" value="HISTIDINE KINASE CONTAINING CHEY-HOMOLOGOUS RECEIVER DOMAIN AND PAS DOMAIN-RELATED"/>
    <property type="match status" value="1"/>
</dbReference>
<evidence type="ECO:0000256" key="6">
    <source>
        <dbReference type="ARBA" id="ARBA00022679"/>
    </source>
</evidence>
<protein>
    <recommendedName>
        <fullName evidence="3">histidine kinase</fullName>
        <ecNumber evidence="3">2.7.13.3</ecNumber>
    </recommendedName>
</protein>
<evidence type="ECO:0000259" key="16">
    <source>
        <dbReference type="PROSITE" id="PS50113"/>
    </source>
</evidence>
<dbReference type="CDD" id="cd16922">
    <property type="entry name" value="HATPase_EvgS-ArcB-TorS-like"/>
    <property type="match status" value="1"/>
</dbReference>
<feature type="domain" description="PAS" evidence="15">
    <location>
        <begin position="480"/>
        <end position="552"/>
    </location>
</feature>
<dbReference type="CDD" id="cd00082">
    <property type="entry name" value="HisKA"/>
    <property type="match status" value="1"/>
</dbReference>
<dbReference type="Proteomes" id="UP000664835">
    <property type="component" value="Unassembled WGS sequence"/>
</dbReference>
<accession>A0ABS3Q6W4</accession>
<evidence type="ECO:0000256" key="12">
    <source>
        <dbReference type="ARBA" id="ARBA00023012"/>
    </source>
</evidence>
<evidence type="ECO:0000256" key="5">
    <source>
        <dbReference type="ARBA" id="ARBA00022553"/>
    </source>
</evidence>
<reference evidence="17 18" key="1">
    <citation type="submission" date="2021-03" db="EMBL/GenBank/DDBJ databases">
        <title>Thiomicrorhabdus sp.nov.,novel sulfur-oxidizing bacteria isolated from coastal sediment.</title>
        <authorList>
            <person name="Liu X."/>
        </authorList>
    </citation>
    <scope>NUCLEOTIDE SEQUENCE [LARGE SCALE GENOMIC DNA]</scope>
    <source>
        <strain evidence="17 18">6S2-11</strain>
    </source>
</reference>
<evidence type="ECO:0000256" key="10">
    <source>
        <dbReference type="ARBA" id="ARBA00022840"/>
    </source>
</evidence>
<evidence type="ECO:0000256" key="9">
    <source>
        <dbReference type="ARBA" id="ARBA00022777"/>
    </source>
</evidence>
<dbReference type="SUPFAM" id="SSF55874">
    <property type="entry name" value="ATPase domain of HSP90 chaperone/DNA topoisomerase II/histidine kinase"/>
    <property type="match status" value="1"/>
</dbReference>
<keyword evidence="18" id="KW-1185">Reference proteome</keyword>
<dbReference type="SUPFAM" id="SSF47384">
    <property type="entry name" value="Homodimeric domain of signal transducing histidine kinase"/>
    <property type="match status" value="1"/>
</dbReference>
<dbReference type="InterPro" id="IPR003594">
    <property type="entry name" value="HATPase_dom"/>
</dbReference>
<dbReference type="InterPro" id="IPR013655">
    <property type="entry name" value="PAS_fold_3"/>
</dbReference>
<dbReference type="Gene3D" id="3.30.450.20">
    <property type="entry name" value="PAS domain"/>
    <property type="match status" value="4"/>
</dbReference>
<dbReference type="Pfam" id="PF00512">
    <property type="entry name" value="HisKA"/>
    <property type="match status" value="1"/>
</dbReference>
<evidence type="ECO:0000259" key="14">
    <source>
        <dbReference type="PROSITE" id="PS50109"/>
    </source>
</evidence>
<proteinExistence type="predicted"/>
<dbReference type="InterPro" id="IPR035965">
    <property type="entry name" value="PAS-like_dom_sf"/>
</dbReference>
<evidence type="ECO:0000313" key="17">
    <source>
        <dbReference type="EMBL" id="MBO1928100.1"/>
    </source>
</evidence>
<evidence type="ECO:0000256" key="7">
    <source>
        <dbReference type="ARBA" id="ARBA00022692"/>
    </source>
</evidence>
<dbReference type="Gene3D" id="1.10.287.130">
    <property type="match status" value="1"/>
</dbReference>
<evidence type="ECO:0000256" key="13">
    <source>
        <dbReference type="SAM" id="Phobius"/>
    </source>
</evidence>
<dbReference type="InterPro" id="IPR000700">
    <property type="entry name" value="PAS-assoc_C"/>
</dbReference>
<dbReference type="InterPro" id="IPR004358">
    <property type="entry name" value="Sig_transdc_His_kin-like_C"/>
</dbReference>
<keyword evidence="5" id="KW-0597">Phosphoprotein</keyword>
<dbReference type="SMART" id="SM00388">
    <property type="entry name" value="HisKA"/>
    <property type="match status" value="1"/>
</dbReference>
<dbReference type="PANTHER" id="PTHR43047">
    <property type="entry name" value="TWO-COMPONENT HISTIDINE PROTEIN KINASE"/>
    <property type="match status" value="1"/>
</dbReference>
<evidence type="ECO:0000256" key="11">
    <source>
        <dbReference type="ARBA" id="ARBA00022989"/>
    </source>
</evidence>
<dbReference type="Pfam" id="PF08447">
    <property type="entry name" value="PAS_3"/>
    <property type="match status" value="1"/>
</dbReference>
<gene>
    <name evidence="17" type="ORF">J3998_10980</name>
</gene>
<evidence type="ECO:0000256" key="1">
    <source>
        <dbReference type="ARBA" id="ARBA00000085"/>
    </source>
</evidence>
<keyword evidence="10" id="KW-0067">ATP-binding</keyword>
<dbReference type="InterPro" id="IPR036890">
    <property type="entry name" value="HATPase_C_sf"/>
</dbReference>
<dbReference type="EC" id="2.7.13.3" evidence="3"/>
<keyword evidence="9" id="KW-0418">Kinase</keyword>
<dbReference type="CDD" id="cd00130">
    <property type="entry name" value="PAS"/>
    <property type="match status" value="3"/>
</dbReference>